<dbReference type="EMBL" id="CP036339">
    <property type="protein sequence ID" value="QDT74331.1"/>
    <property type="molecule type" value="Genomic_DNA"/>
</dbReference>
<protein>
    <submittedName>
        <fullName evidence="1">Uncharacterized protein</fullName>
    </submittedName>
</protein>
<dbReference type="Proteomes" id="UP000317909">
    <property type="component" value="Chromosome"/>
</dbReference>
<reference evidence="1 2" key="1">
    <citation type="submission" date="2019-02" db="EMBL/GenBank/DDBJ databases">
        <title>Deep-cultivation of Planctomycetes and their phenomic and genomic characterization uncovers novel biology.</title>
        <authorList>
            <person name="Wiegand S."/>
            <person name="Jogler M."/>
            <person name="Boedeker C."/>
            <person name="Pinto D."/>
            <person name="Vollmers J."/>
            <person name="Rivas-Marin E."/>
            <person name="Kohn T."/>
            <person name="Peeters S.H."/>
            <person name="Heuer A."/>
            <person name="Rast P."/>
            <person name="Oberbeckmann S."/>
            <person name="Bunk B."/>
            <person name="Jeske O."/>
            <person name="Meyerdierks A."/>
            <person name="Storesund J.E."/>
            <person name="Kallscheuer N."/>
            <person name="Luecker S."/>
            <person name="Lage O.M."/>
            <person name="Pohl T."/>
            <person name="Merkel B.J."/>
            <person name="Hornburger P."/>
            <person name="Mueller R.-W."/>
            <person name="Bruemmer F."/>
            <person name="Labrenz M."/>
            <person name="Spormann A.M."/>
            <person name="Op den Camp H."/>
            <person name="Overmann J."/>
            <person name="Amann R."/>
            <person name="Jetten M.S.M."/>
            <person name="Mascher T."/>
            <person name="Medema M.H."/>
            <person name="Devos D.P."/>
            <person name="Kaster A.-K."/>
            <person name="Ovreas L."/>
            <person name="Rohde M."/>
            <person name="Galperin M.Y."/>
            <person name="Jogler C."/>
        </authorList>
    </citation>
    <scope>NUCLEOTIDE SEQUENCE [LARGE SCALE GENOMIC DNA]</scope>
    <source>
        <strain evidence="1 2">I41</strain>
    </source>
</reference>
<evidence type="ECO:0000313" key="2">
    <source>
        <dbReference type="Proteomes" id="UP000317909"/>
    </source>
</evidence>
<dbReference type="KEGG" id="llh:I41_35260"/>
<proteinExistence type="predicted"/>
<name>A0A517U134_9BACT</name>
<evidence type="ECO:0000313" key="1">
    <source>
        <dbReference type="EMBL" id="QDT74331.1"/>
    </source>
</evidence>
<dbReference type="AlphaFoldDB" id="A0A517U134"/>
<gene>
    <name evidence="1" type="ORF">I41_35260</name>
</gene>
<organism evidence="1 2">
    <name type="scientific">Lacipirellula limnantheis</name>
    <dbReference type="NCBI Taxonomy" id="2528024"/>
    <lineage>
        <taxon>Bacteria</taxon>
        <taxon>Pseudomonadati</taxon>
        <taxon>Planctomycetota</taxon>
        <taxon>Planctomycetia</taxon>
        <taxon>Pirellulales</taxon>
        <taxon>Lacipirellulaceae</taxon>
        <taxon>Lacipirellula</taxon>
    </lineage>
</organism>
<keyword evidence="2" id="KW-1185">Reference proteome</keyword>
<sequence length="202" mass="22357">MSIHSVAASREWLSRISWQKSTFLAGAMIRRRSWINGLFITWFPPVLDAARLKSLAEAQRNGATARMGCNSCGPFSAPPRLCVRSDGSPRRRGRKFTLGKCAANFNRKAGGDIWGSIEIIRRGHVFASGRQLASEAPSSSAALPRGNVGNDFGQDAWLWRTITALALYSVRRYPSAFPVEYPNANGLFWTLPLDSVFPLMRP</sequence>
<accession>A0A517U134</accession>